<gene>
    <name evidence="2" type="primary">LOC113463962</name>
</gene>
<name>A0AAJ7RXZ5_9HYME</name>
<evidence type="ECO:0000313" key="2">
    <source>
        <dbReference type="RefSeq" id="XP_026667077.1"/>
    </source>
</evidence>
<dbReference type="RefSeq" id="XP_026667077.1">
    <property type="nucleotide sequence ID" value="XM_026811276.1"/>
</dbReference>
<dbReference type="AlphaFoldDB" id="A0AAJ7RXZ5"/>
<evidence type="ECO:0000313" key="1">
    <source>
        <dbReference type="Proteomes" id="UP000694925"/>
    </source>
</evidence>
<sequence>MKNSPSYQKQVNHALQVTLSKLQHSEKRKKGINVWEQLIRLPTLDRIGRRNIIILLERIICKRTSLESICLEGLSLTPDEGVRLLLALYNSRKTMRYVYCWRAFEKMVGLTVDTAYTVKSGFYTDKRIQKCDWFRAIGCLEFLTTLSVNYAYIATPTGDLLISLAKKLGVNWRWLQLLCLEEEIVGKSECGLNFDKAMIPDRAWAAVHFWAPVLKVQYAIIGIPQYDVHKKFFTKNTPIHTFALSTAMDLRFRQPWYLDCTIKTLCTWYSDTLVYLCLQLWHNRQNLDEQLRKLFVYLPSLRVFEFIGEIRTLKTLCGMCCQIRSGRCNVSRVHMQLQDIVHDDFDKEKWVKSVKCLMICFKCDFDRMGVKFDIDFYCC</sequence>
<accession>A0AAJ7RXZ5</accession>
<dbReference type="KEGG" id="ccal:113463962"/>
<protein>
    <submittedName>
        <fullName evidence="2">Uncharacterized protein LOC113463962</fullName>
    </submittedName>
</protein>
<reference evidence="2" key="1">
    <citation type="submission" date="2025-08" db="UniProtKB">
        <authorList>
            <consortium name="RefSeq"/>
        </authorList>
    </citation>
    <scope>IDENTIFICATION</scope>
    <source>
        <tissue evidence="2">Whole body</tissue>
    </source>
</reference>
<proteinExistence type="predicted"/>
<organism evidence="1 2">
    <name type="scientific">Ceratina calcarata</name>
    <dbReference type="NCBI Taxonomy" id="156304"/>
    <lineage>
        <taxon>Eukaryota</taxon>
        <taxon>Metazoa</taxon>
        <taxon>Ecdysozoa</taxon>
        <taxon>Arthropoda</taxon>
        <taxon>Hexapoda</taxon>
        <taxon>Insecta</taxon>
        <taxon>Pterygota</taxon>
        <taxon>Neoptera</taxon>
        <taxon>Endopterygota</taxon>
        <taxon>Hymenoptera</taxon>
        <taxon>Apocrita</taxon>
        <taxon>Aculeata</taxon>
        <taxon>Apoidea</taxon>
        <taxon>Anthophila</taxon>
        <taxon>Apidae</taxon>
        <taxon>Ceratina</taxon>
        <taxon>Zadontomerus</taxon>
    </lineage>
</organism>
<dbReference type="Proteomes" id="UP000694925">
    <property type="component" value="Unplaced"/>
</dbReference>
<keyword evidence="1" id="KW-1185">Reference proteome</keyword>
<dbReference type="GeneID" id="113463962"/>